<keyword evidence="2" id="KW-1185">Reference proteome</keyword>
<name>A0A7X6LXG2_9NOCA</name>
<dbReference type="EMBL" id="JAAXPE010000010">
    <property type="protein sequence ID" value="NKY86411.1"/>
    <property type="molecule type" value="Genomic_DNA"/>
</dbReference>
<evidence type="ECO:0000313" key="1">
    <source>
        <dbReference type="EMBL" id="NKY86411.1"/>
    </source>
</evidence>
<sequence>MAGVEITDRFVRRTLDNGRIEEVTWQELAEVRIITTADGPFADDVFFVLIGARGNGCVVPHSAADNEFLGRLQKLPGFDNAKVIDAMGTVGDRQFLVWRCRA</sequence>
<organism evidence="1 2">
    <name type="scientific">Nocardia veterana</name>
    <dbReference type="NCBI Taxonomy" id="132249"/>
    <lineage>
        <taxon>Bacteria</taxon>
        <taxon>Bacillati</taxon>
        <taxon>Actinomycetota</taxon>
        <taxon>Actinomycetes</taxon>
        <taxon>Mycobacteriales</taxon>
        <taxon>Nocardiaceae</taxon>
        <taxon>Nocardia</taxon>
    </lineage>
</organism>
<comment type="caution">
    <text evidence="1">The sequence shown here is derived from an EMBL/GenBank/DDBJ whole genome shotgun (WGS) entry which is preliminary data.</text>
</comment>
<accession>A0A7X6LXG2</accession>
<reference evidence="1 2" key="1">
    <citation type="submission" date="2020-04" db="EMBL/GenBank/DDBJ databases">
        <title>MicrobeNet Type strains.</title>
        <authorList>
            <person name="Nicholson A.C."/>
        </authorList>
    </citation>
    <scope>NUCLEOTIDE SEQUENCE [LARGE SCALE GENOMIC DNA]</scope>
    <source>
        <strain evidence="1 2">DSM 44445</strain>
    </source>
</reference>
<dbReference type="AlphaFoldDB" id="A0A7X6LXG2"/>
<protein>
    <submittedName>
        <fullName evidence="1">Uncharacterized protein</fullName>
    </submittedName>
</protein>
<dbReference type="Proteomes" id="UP000523447">
    <property type="component" value="Unassembled WGS sequence"/>
</dbReference>
<gene>
    <name evidence="1" type="ORF">HGA07_12325</name>
</gene>
<evidence type="ECO:0000313" key="2">
    <source>
        <dbReference type="Proteomes" id="UP000523447"/>
    </source>
</evidence>
<dbReference type="RefSeq" id="WP_040717309.1">
    <property type="nucleotide sequence ID" value="NZ_CAWPHS010000002.1"/>
</dbReference>
<proteinExistence type="predicted"/>